<dbReference type="EMBL" id="BKBO01000040">
    <property type="protein sequence ID" value="GEQ50242.1"/>
    <property type="molecule type" value="Genomic_DNA"/>
</dbReference>
<name>A0AAN4UD32_9ENTE</name>
<evidence type="ECO:0000313" key="3">
    <source>
        <dbReference type="Proteomes" id="UP000886597"/>
    </source>
</evidence>
<protein>
    <submittedName>
        <fullName evidence="2">Uncharacterized protein</fullName>
    </submittedName>
</protein>
<evidence type="ECO:0000313" key="1">
    <source>
        <dbReference type="EMBL" id="GEQ50242.1"/>
    </source>
</evidence>
<dbReference type="Proteomes" id="UP000886607">
    <property type="component" value="Unassembled WGS sequence"/>
</dbReference>
<reference evidence="2" key="2">
    <citation type="journal article" date="2020" name="Int. Dairy J.">
        <title>Lactic acid bacterial diversity in Brie cheese focusing on salt concentration and pH of isolation medium and characterisation of halophilic and alkaliphilic lactic acid bacterial isolates.</title>
        <authorList>
            <person name="Unno R."/>
            <person name="Matsutani M."/>
            <person name="Suzuki T."/>
            <person name="Kodama K."/>
            <person name="Matsushita H."/>
            <person name="Yamasato K."/>
            <person name="Koizumi Y."/>
            <person name="Ishikawa M."/>
        </authorList>
    </citation>
    <scope>NUCLEOTIDE SEQUENCE</scope>
    <source>
        <strain evidence="2">7C1</strain>
        <strain evidence="1">8C4</strain>
    </source>
</reference>
<sequence length="214" mass="25607">MGKTKRHIIWKEKSDLELILLINKFIEKYDIVTTRDYQKALTKHPKEAPSTWFITQKYGSWESLLQALGKVRFNRYRWNQYTDEELKEIVVSYIQKNNIKSQRAYEKKIPGENMPSLSTLKKRFSDMNILFERRKTKQNAIDFMVLYQLKQEIIDLGLEENLSMTEFRKKTKNRALPSVDTILRGTNLSWEALMEKIGYDYRKIKVEKLTKNLK</sequence>
<proteinExistence type="predicted"/>
<dbReference type="RefSeq" id="WP_202584397.1">
    <property type="nucleotide sequence ID" value="NZ_BKBO01000040.1"/>
</dbReference>
<evidence type="ECO:0000313" key="4">
    <source>
        <dbReference type="Proteomes" id="UP000886607"/>
    </source>
</evidence>
<keyword evidence="4" id="KW-1185">Reference proteome</keyword>
<dbReference type="Proteomes" id="UP000886597">
    <property type="component" value="Unassembled WGS sequence"/>
</dbReference>
<reference evidence="2" key="1">
    <citation type="submission" date="2019-08" db="EMBL/GenBank/DDBJ databases">
        <authorList>
            <person name="Ishikawa M."/>
            <person name="Suzuki T."/>
            <person name="Matsutani M."/>
        </authorList>
    </citation>
    <scope>NUCLEOTIDE SEQUENCE</scope>
    <source>
        <strain evidence="2">7C1</strain>
        <strain evidence="1">8C4</strain>
    </source>
</reference>
<gene>
    <name evidence="1" type="ORF">TK11N_20940</name>
    <name evidence="2" type="ORF">TK2N_20840</name>
</gene>
<dbReference type="EMBL" id="BKBQ01000039">
    <property type="protein sequence ID" value="GEQ55240.1"/>
    <property type="molecule type" value="Genomic_DNA"/>
</dbReference>
<organism evidence="2 3">
    <name type="scientific">Tetragenococcus koreensis</name>
    <dbReference type="NCBI Taxonomy" id="290335"/>
    <lineage>
        <taxon>Bacteria</taxon>
        <taxon>Bacillati</taxon>
        <taxon>Bacillota</taxon>
        <taxon>Bacilli</taxon>
        <taxon>Lactobacillales</taxon>
        <taxon>Enterococcaceae</taxon>
        <taxon>Tetragenococcus</taxon>
    </lineage>
</organism>
<comment type="caution">
    <text evidence="2">The sequence shown here is derived from an EMBL/GenBank/DDBJ whole genome shotgun (WGS) entry which is preliminary data.</text>
</comment>
<evidence type="ECO:0000313" key="2">
    <source>
        <dbReference type="EMBL" id="GEQ55240.1"/>
    </source>
</evidence>
<accession>A0AAN4UD32</accession>
<dbReference type="AlphaFoldDB" id="A0AAN4UD32"/>